<keyword evidence="3" id="KW-1185">Reference proteome</keyword>
<feature type="region of interest" description="Disordered" evidence="1">
    <location>
        <begin position="1"/>
        <end position="32"/>
    </location>
</feature>
<evidence type="ECO:0000313" key="2">
    <source>
        <dbReference type="EMBL" id="KAL2062671.1"/>
    </source>
</evidence>
<feature type="compositionally biased region" description="Basic and acidic residues" evidence="1">
    <location>
        <begin position="1"/>
        <end position="23"/>
    </location>
</feature>
<evidence type="ECO:0000313" key="3">
    <source>
        <dbReference type="Proteomes" id="UP001595075"/>
    </source>
</evidence>
<dbReference type="Proteomes" id="UP001595075">
    <property type="component" value="Unassembled WGS sequence"/>
</dbReference>
<feature type="non-terminal residue" evidence="2">
    <location>
        <position position="92"/>
    </location>
</feature>
<gene>
    <name evidence="2" type="ORF">VTL71DRAFT_5743</name>
</gene>
<dbReference type="EMBL" id="JAZHXI010000016">
    <property type="protein sequence ID" value="KAL2062671.1"/>
    <property type="molecule type" value="Genomic_DNA"/>
</dbReference>
<evidence type="ECO:0000256" key="1">
    <source>
        <dbReference type="SAM" id="MobiDB-lite"/>
    </source>
</evidence>
<proteinExistence type="predicted"/>
<accession>A0ABR4BZW1</accession>
<organism evidence="2 3">
    <name type="scientific">Oculimacula yallundae</name>
    <dbReference type="NCBI Taxonomy" id="86028"/>
    <lineage>
        <taxon>Eukaryota</taxon>
        <taxon>Fungi</taxon>
        <taxon>Dikarya</taxon>
        <taxon>Ascomycota</taxon>
        <taxon>Pezizomycotina</taxon>
        <taxon>Leotiomycetes</taxon>
        <taxon>Helotiales</taxon>
        <taxon>Ploettnerulaceae</taxon>
        <taxon>Oculimacula</taxon>
    </lineage>
</organism>
<name>A0ABR4BZW1_9HELO</name>
<comment type="caution">
    <text evidence="2">The sequence shown here is derived from an EMBL/GenBank/DDBJ whole genome shotgun (WGS) entry which is preliminary data.</text>
</comment>
<sequence>MGGHCTVDKRQNKTERSEGEARSAPEVQNPSAQPWRWASAFGPIDLLEHLQVFFLSVLCAELRHRNYSIAFHTYSMSTKDLLRFLSKPAKPR</sequence>
<reference evidence="2 3" key="1">
    <citation type="journal article" date="2024" name="Commun. Biol.">
        <title>Comparative genomic analysis of thermophilic fungi reveals convergent evolutionary adaptations and gene losses.</title>
        <authorList>
            <person name="Steindorff A.S."/>
            <person name="Aguilar-Pontes M.V."/>
            <person name="Robinson A.J."/>
            <person name="Andreopoulos B."/>
            <person name="LaButti K."/>
            <person name="Kuo A."/>
            <person name="Mondo S."/>
            <person name="Riley R."/>
            <person name="Otillar R."/>
            <person name="Haridas S."/>
            <person name="Lipzen A."/>
            <person name="Grimwood J."/>
            <person name="Schmutz J."/>
            <person name="Clum A."/>
            <person name="Reid I.D."/>
            <person name="Moisan M.C."/>
            <person name="Butler G."/>
            <person name="Nguyen T.T.M."/>
            <person name="Dewar K."/>
            <person name="Conant G."/>
            <person name="Drula E."/>
            <person name="Henrissat B."/>
            <person name="Hansel C."/>
            <person name="Singer S."/>
            <person name="Hutchinson M.I."/>
            <person name="de Vries R.P."/>
            <person name="Natvig D.O."/>
            <person name="Powell A.J."/>
            <person name="Tsang A."/>
            <person name="Grigoriev I.V."/>
        </authorList>
    </citation>
    <scope>NUCLEOTIDE SEQUENCE [LARGE SCALE GENOMIC DNA]</scope>
    <source>
        <strain evidence="2 3">CBS 494.80</strain>
    </source>
</reference>
<protein>
    <submittedName>
        <fullName evidence="2">Uncharacterized protein</fullName>
    </submittedName>
</protein>